<proteinExistence type="predicted"/>
<protein>
    <submittedName>
        <fullName evidence="1">Uncharacterized protein</fullName>
    </submittedName>
</protein>
<reference evidence="1" key="1">
    <citation type="journal article" date="2014" name="Int. J. Syst. Evol. Microbiol.">
        <title>Complete genome sequence of Corynebacterium casei LMG S-19264T (=DSM 44701T), isolated from a smear-ripened cheese.</title>
        <authorList>
            <consortium name="US DOE Joint Genome Institute (JGI-PGF)"/>
            <person name="Walter F."/>
            <person name="Albersmeier A."/>
            <person name="Kalinowski J."/>
            <person name="Ruckert C."/>
        </authorList>
    </citation>
    <scope>NUCLEOTIDE SEQUENCE</scope>
    <source>
        <strain evidence="1">CGMCC 4.7430</strain>
    </source>
</reference>
<organism evidence="1 2">
    <name type="scientific">Nonomuraea glycinis</name>
    <dbReference type="NCBI Taxonomy" id="2047744"/>
    <lineage>
        <taxon>Bacteria</taxon>
        <taxon>Bacillati</taxon>
        <taxon>Actinomycetota</taxon>
        <taxon>Actinomycetes</taxon>
        <taxon>Streptosporangiales</taxon>
        <taxon>Streptosporangiaceae</taxon>
        <taxon>Nonomuraea</taxon>
    </lineage>
</organism>
<comment type="caution">
    <text evidence="1">The sequence shown here is derived from an EMBL/GenBank/DDBJ whole genome shotgun (WGS) entry which is preliminary data.</text>
</comment>
<evidence type="ECO:0000313" key="2">
    <source>
        <dbReference type="Proteomes" id="UP000660745"/>
    </source>
</evidence>
<dbReference type="Proteomes" id="UP000660745">
    <property type="component" value="Unassembled WGS sequence"/>
</dbReference>
<dbReference type="EMBL" id="BMNK01000013">
    <property type="protein sequence ID" value="GGP13006.1"/>
    <property type="molecule type" value="Genomic_DNA"/>
</dbReference>
<accession>A0A918AA84</accession>
<dbReference type="AlphaFoldDB" id="A0A918AA84"/>
<reference evidence="1" key="2">
    <citation type="submission" date="2020-09" db="EMBL/GenBank/DDBJ databases">
        <authorList>
            <person name="Sun Q."/>
            <person name="Zhou Y."/>
        </authorList>
    </citation>
    <scope>NUCLEOTIDE SEQUENCE</scope>
    <source>
        <strain evidence="1">CGMCC 4.7430</strain>
    </source>
</reference>
<keyword evidence="2" id="KW-1185">Reference proteome</keyword>
<name>A0A918AA84_9ACTN</name>
<sequence length="97" mass="10647">MNCPRSRGDYRGLHVAAAQAQTELVEWEPSLPRTDRVRVRAHTCVCQSPIYELCAAGGLGFVRRSTSGSLTGSDESAWLSVAAAEDLWWRILSGQAR</sequence>
<evidence type="ECO:0000313" key="1">
    <source>
        <dbReference type="EMBL" id="GGP13006.1"/>
    </source>
</evidence>
<gene>
    <name evidence="1" type="ORF">GCM10012278_63060</name>
</gene>